<keyword evidence="4" id="KW-1185">Reference proteome</keyword>
<dbReference type="InterPro" id="IPR025196">
    <property type="entry name" value="DUF4126"/>
</dbReference>
<evidence type="ECO:0000313" key="3">
    <source>
        <dbReference type="EMBL" id="MFD1782824.1"/>
    </source>
</evidence>
<feature type="transmembrane region" description="Helical" evidence="1">
    <location>
        <begin position="45"/>
        <end position="68"/>
    </location>
</feature>
<reference evidence="4" key="1">
    <citation type="journal article" date="2019" name="Int. J. Syst. Evol. Microbiol.">
        <title>The Global Catalogue of Microorganisms (GCM) 10K type strain sequencing project: providing services to taxonomists for standard genome sequencing and annotation.</title>
        <authorList>
            <consortium name="The Broad Institute Genomics Platform"/>
            <consortium name="The Broad Institute Genome Sequencing Center for Infectious Disease"/>
            <person name="Wu L."/>
            <person name="Ma J."/>
        </authorList>
    </citation>
    <scope>NUCLEOTIDE SEQUENCE [LARGE SCALE GENOMIC DNA]</scope>
    <source>
        <strain evidence="4">DFY28</strain>
    </source>
</reference>
<feature type="transmembrane region" description="Helical" evidence="1">
    <location>
        <begin position="150"/>
        <end position="181"/>
    </location>
</feature>
<evidence type="ECO:0000313" key="4">
    <source>
        <dbReference type="Proteomes" id="UP001597237"/>
    </source>
</evidence>
<accession>A0ABW4MYL8</accession>
<sequence length="189" mass="18972">METWLIAGLLGLGLAAATGLKTFLPLLMLSAAARFQLFGIELSGAFAWLSSDAALIALAMAALAEFLADKIPVVDHALSAFGTVARPAAGALAAAAAFSGLDPAMAAILGLIVGAPTALAFNTAQTGARLTSTATTGGLANPAVSFAEDLLAFVTAGLALAAPLLIPLVLALMLFAAWSLLRRLTRRAG</sequence>
<organism evidence="3 4">
    <name type="scientific">Phenylobacterium terrae</name>
    <dbReference type="NCBI Taxonomy" id="2665495"/>
    <lineage>
        <taxon>Bacteria</taxon>
        <taxon>Pseudomonadati</taxon>
        <taxon>Pseudomonadota</taxon>
        <taxon>Alphaproteobacteria</taxon>
        <taxon>Caulobacterales</taxon>
        <taxon>Caulobacteraceae</taxon>
        <taxon>Phenylobacterium</taxon>
    </lineage>
</organism>
<keyword evidence="1" id="KW-0812">Transmembrane</keyword>
<keyword evidence="1" id="KW-1133">Transmembrane helix</keyword>
<dbReference type="RefSeq" id="WP_377282646.1">
    <property type="nucleotide sequence ID" value="NZ_JBHRSI010000007.1"/>
</dbReference>
<keyword evidence="1" id="KW-0472">Membrane</keyword>
<name>A0ABW4MYL8_9CAUL</name>
<evidence type="ECO:0000259" key="2">
    <source>
        <dbReference type="Pfam" id="PF13548"/>
    </source>
</evidence>
<evidence type="ECO:0000256" key="1">
    <source>
        <dbReference type="SAM" id="Phobius"/>
    </source>
</evidence>
<dbReference type="EMBL" id="JBHUEY010000001">
    <property type="protein sequence ID" value="MFD1782824.1"/>
    <property type="molecule type" value="Genomic_DNA"/>
</dbReference>
<proteinExistence type="predicted"/>
<protein>
    <submittedName>
        <fullName evidence="3">DUF4126 domain-containing protein</fullName>
    </submittedName>
</protein>
<dbReference type="Proteomes" id="UP001597237">
    <property type="component" value="Unassembled WGS sequence"/>
</dbReference>
<comment type="caution">
    <text evidence="3">The sequence shown here is derived from an EMBL/GenBank/DDBJ whole genome shotgun (WGS) entry which is preliminary data.</text>
</comment>
<gene>
    <name evidence="3" type="ORF">ACFSC0_05420</name>
</gene>
<dbReference type="Pfam" id="PF13548">
    <property type="entry name" value="DUF4126"/>
    <property type="match status" value="1"/>
</dbReference>
<feature type="domain" description="DUF4126" evidence="2">
    <location>
        <begin position="9"/>
        <end position="183"/>
    </location>
</feature>